<name>A0A249MQ48_SPHXE</name>
<proteinExistence type="predicted"/>
<protein>
    <submittedName>
        <fullName evidence="1">Uncharacterized protein</fullName>
    </submittedName>
</protein>
<evidence type="ECO:0000313" key="1">
    <source>
        <dbReference type="EMBL" id="ASY43481.1"/>
    </source>
</evidence>
<dbReference type="RefSeq" id="WP_095686771.1">
    <property type="nucleotide sequence ID" value="NZ_CP022745.1"/>
</dbReference>
<sequence length="76" mass="8389">MDIGILDQLEALEQRQVALDREVEWLEAQELSLSSDAAAGGLNIGKMREFTLRSQKAATEAQMIVNGLDALMKDIK</sequence>
<gene>
    <name evidence="1" type="ORF">CJD35_02680</name>
</gene>
<reference evidence="1 2" key="1">
    <citation type="submission" date="2017-08" db="EMBL/GenBank/DDBJ databases">
        <title>Whole Genome Sequence of Sphingobium hydrophobicum C1: Insights into Adaption to the Electronic-waste Contaminated Sediment.</title>
        <authorList>
            <person name="Song D."/>
            <person name="Chen X."/>
            <person name="Xu M."/>
        </authorList>
    </citation>
    <scope>NUCLEOTIDE SEQUENCE [LARGE SCALE GENOMIC DNA]</scope>
    <source>
        <strain evidence="1 2">C1</strain>
    </source>
</reference>
<evidence type="ECO:0000313" key="2">
    <source>
        <dbReference type="Proteomes" id="UP000217141"/>
    </source>
</evidence>
<dbReference type="AlphaFoldDB" id="A0A249MQ48"/>
<dbReference type="EMBL" id="CP022745">
    <property type="protein sequence ID" value="ASY43481.1"/>
    <property type="molecule type" value="Genomic_DNA"/>
</dbReference>
<dbReference type="KEGG" id="shyd:CJD35_02680"/>
<accession>A0A249MQ48</accession>
<dbReference type="Proteomes" id="UP000217141">
    <property type="component" value="Chromosome I"/>
</dbReference>
<organism evidence="1 2">
    <name type="scientific">Sphingobium xenophagum</name>
    <dbReference type="NCBI Taxonomy" id="121428"/>
    <lineage>
        <taxon>Bacteria</taxon>
        <taxon>Pseudomonadati</taxon>
        <taxon>Pseudomonadota</taxon>
        <taxon>Alphaproteobacteria</taxon>
        <taxon>Sphingomonadales</taxon>
        <taxon>Sphingomonadaceae</taxon>
        <taxon>Sphingobium</taxon>
    </lineage>
</organism>